<dbReference type="EMBL" id="SIDB01000008">
    <property type="protein sequence ID" value="KAI3429656.1"/>
    <property type="molecule type" value="Genomic_DNA"/>
</dbReference>
<comment type="caution">
    <text evidence="3">The sequence shown here is derived from an EMBL/GenBank/DDBJ whole genome shotgun (WGS) entry which is preliminary data.</text>
</comment>
<feature type="compositionally biased region" description="Basic and acidic residues" evidence="2">
    <location>
        <begin position="27"/>
        <end position="41"/>
    </location>
</feature>
<reference evidence="3" key="1">
    <citation type="journal article" date="2019" name="Plant J.">
        <title>Chlorella vulgaris genome assembly and annotation reveals the molecular basis for metabolic acclimation to high light conditions.</title>
        <authorList>
            <person name="Cecchin M."/>
            <person name="Marcolungo L."/>
            <person name="Rossato M."/>
            <person name="Girolomoni L."/>
            <person name="Cosentino E."/>
            <person name="Cuine S."/>
            <person name="Li-Beisson Y."/>
            <person name="Delledonne M."/>
            <person name="Ballottari M."/>
        </authorList>
    </citation>
    <scope>NUCLEOTIDE SEQUENCE</scope>
    <source>
        <strain evidence="3">211/11P</strain>
    </source>
</reference>
<protein>
    <recommendedName>
        <fullName evidence="5">DUF1264 domain-containing protein</fullName>
    </recommendedName>
</protein>
<comment type="similarity">
    <text evidence="1">Belongs to the OBAP family.</text>
</comment>
<evidence type="ECO:0000313" key="3">
    <source>
        <dbReference type="EMBL" id="KAI3429656.1"/>
    </source>
</evidence>
<dbReference type="Proteomes" id="UP001055712">
    <property type="component" value="Unassembled WGS sequence"/>
</dbReference>
<evidence type="ECO:0000313" key="4">
    <source>
        <dbReference type="Proteomes" id="UP001055712"/>
    </source>
</evidence>
<reference evidence="3" key="2">
    <citation type="submission" date="2020-11" db="EMBL/GenBank/DDBJ databases">
        <authorList>
            <person name="Cecchin M."/>
            <person name="Marcolungo L."/>
            <person name="Rossato M."/>
            <person name="Girolomoni L."/>
            <person name="Cosentino E."/>
            <person name="Cuine S."/>
            <person name="Li-Beisson Y."/>
            <person name="Delledonne M."/>
            <person name="Ballottari M."/>
        </authorList>
    </citation>
    <scope>NUCLEOTIDE SEQUENCE</scope>
    <source>
        <strain evidence="3">211/11P</strain>
        <tissue evidence="3">Whole cell</tissue>
    </source>
</reference>
<proteinExistence type="inferred from homology"/>
<dbReference type="PANTHER" id="PTHR31360:SF0">
    <property type="entry name" value="OIL BODY-ASSOCIATED PROTEIN 1B"/>
    <property type="match status" value="1"/>
</dbReference>
<dbReference type="OrthoDB" id="1901244at2759"/>
<name>A0A9D4TMF4_CHLVU</name>
<accession>A0A9D4TMF4</accession>
<keyword evidence="4" id="KW-1185">Reference proteome</keyword>
<dbReference type="AlphaFoldDB" id="A0A9D4TMF4"/>
<gene>
    <name evidence="3" type="ORF">D9Q98_005741</name>
</gene>
<dbReference type="PANTHER" id="PTHR31360">
    <property type="match status" value="1"/>
</dbReference>
<dbReference type="InterPro" id="IPR010686">
    <property type="entry name" value="OBAP-like"/>
</dbReference>
<dbReference type="Pfam" id="PF06884">
    <property type="entry name" value="DUF1264"/>
    <property type="match status" value="1"/>
</dbReference>
<evidence type="ECO:0000256" key="2">
    <source>
        <dbReference type="SAM" id="MobiDB-lite"/>
    </source>
</evidence>
<evidence type="ECO:0000256" key="1">
    <source>
        <dbReference type="ARBA" id="ARBA00009740"/>
    </source>
</evidence>
<organism evidence="3 4">
    <name type="scientific">Chlorella vulgaris</name>
    <name type="common">Green alga</name>
    <dbReference type="NCBI Taxonomy" id="3077"/>
    <lineage>
        <taxon>Eukaryota</taxon>
        <taxon>Viridiplantae</taxon>
        <taxon>Chlorophyta</taxon>
        <taxon>core chlorophytes</taxon>
        <taxon>Trebouxiophyceae</taxon>
        <taxon>Chlorellales</taxon>
        <taxon>Chlorellaceae</taxon>
        <taxon>Chlorella clade</taxon>
        <taxon>Chlorella</taxon>
    </lineage>
</organism>
<evidence type="ECO:0008006" key="5">
    <source>
        <dbReference type="Google" id="ProtNLM"/>
    </source>
</evidence>
<sequence>MDRRKEIVNDLPSLPGGGLFETDEELQEHVEHYDAEHHTEDLSPEADLAGSFAAKAALSRSGGRGPGSPTHTAGAGEEGVHSVAPAGEPPADSPLHPGVGPEAKTSETKSQVPGKPVGLKLKALDVGRDLLQSFQPLNSVHEHVCAWHFYAHDMSRQVEVHHFCSHPSEEVRQCCLFDSDQKGARLMGVEYIISERLFAELPEEERKYWHSHRYEVSSGQLVAPRVPGIAERQDMQKLCGTYGKTWHMWQVDRGDPLPYGPPQLMMAFTADGQLHQELLDERDQRYGISTADKRRQREQLDLPKRVLPGADHWQSGGGSVWQVTMEQVPFKPSHNPEESVEPASSVKS</sequence>
<feature type="region of interest" description="Disordered" evidence="2">
    <location>
        <begin position="324"/>
        <end position="348"/>
    </location>
</feature>
<feature type="region of interest" description="Disordered" evidence="2">
    <location>
        <begin position="1"/>
        <end position="115"/>
    </location>
</feature>